<name>A0ABS9TKY4_9PSEU</name>
<dbReference type="Pfam" id="PF02558">
    <property type="entry name" value="ApbA"/>
    <property type="match status" value="1"/>
</dbReference>
<sequence>MSASSNARRPARILIVGAGAVGGLFGARLTDAGRDVTFLLRPRRAEQIRRDGLHIAEGGEHHVVHPRVTTADAIEDPADVILLGLRATALAAALDDVAPAVGEDTAIVPVLNGMAHLDVLDARFDRKRVLGGVALTVTSLDEDGNVVVLAPTAQLTVGERTDSQPGCAKAVQAALGGAGIDVRVSDDIVGEMWAKWSLIATVGALTCLMRAPVGEIAATPGGTDLAVGLLDETATVAAAAGHPVPSEALENTCSAVTKPGSPLASSMYRDVVAGRRTEVEHVLADLADRGHALGVATPLLDLATLHLRVRERMLDR</sequence>
<evidence type="ECO:0000256" key="2">
    <source>
        <dbReference type="ARBA" id="ARBA00022857"/>
    </source>
</evidence>
<keyword evidence="3 4" id="KW-0560">Oxidoreductase</keyword>
<dbReference type="SUPFAM" id="SSF48179">
    <property type="entry name" value="6-phosphogluconate dehydrogenase C-terminal domain-like"/>
    <property type="match status" value="1"/>
</dbReference>
<feature type="domain" description="Ketopantoate reductase C-terminal" evidence="6">
    <location>
        <begin position="187"/>
        <end position="308"/>
    </location>
</feature>
<evidence type="ECO:0000313" key="7">
    <source>
        <dbReference type="EMBL" id="MCH6169205.1"/>
    </source>
</evidence>
<evidence type="ECO:0000256" key="3">
    <source>
        <dbReference type="ARBA" id="ARBA00023002"/>
    </source>
</evidence>
<proteinExistence type="inferred from homology"/>
<dbReference type="EC" id="1.1.1.169" evidence="4"/>
<dbReference type="InterPro" id="IPR051402">
    <property type="entry name" value="KPR-Related"/>
</dbReference>
<comment type="catalytic activity">
    <reaction evidence="4">
        <text>(R)-pantoate + NADP(+) = 2-dehydropantoate + NADPH + H(+)</text>
        <dbReference type="Rhea" id="RHEA:16233"/>
        <dbReference type="ChEBI" id="CHEBI:11561"/>
        <dbReference type="ChEBI" id="CHEBI:15378"/>
        <dbReference type="ChEBI" id="CHEBI:15980"/>
        <dbReference type="ChEBI" id="CHEBI:57783"/>
        <dbReference type="ChEBI" id="CHEBI:58349"/>
        <dbReference type="EC" id="1.1.1.169"/>
    </reaction>
</comment>
<dbReference type="Gene3D" id="1.10.1040.10">
    <property type="entry name" value="N-(1-d-carboxylethyl)-l-norvaline Dehydrogenase, domain 2"/>
    <property type="match status" value="1"/>
</dbReference>
<evidence type="ECO:0000259" key="5">
    <source>
        <dbReference type="Pfam" id="PF02558"/>
    </source>
</evidence>
<dbReference type="EMBL" id="JAKXMK010000024">
    <property type="protein sequence ID" value="MCH6169205.1"/>
    <property type="molecule type" value="Genomic_DNA"/>
</dbReference>
<protein>
    <recommendedName>
        <fullName evidence="4">2-dehydropantoate 2-reductase</fullName>
        <ecNumber evidence="4">1.1.1.169</ecNumber>
    </recommendedName>
    <alternativeName>
        <fullName evidence="4">Ketopantoate reductase</fullName>
    </alternativeName>
</protein>
<reference evidence="7 8" key="1">
    <citation type="submission" date="2022-03" db="EMBL/GenBank/DDBJ databases">
        <title>Pseudonocardia alaer sp. nov., a novel actinomycete isolated from reed forest soil.</title>
        <authorList>
            <person name="Wang L."/>
        </authorList>
    </citation>
    <scope>NUCLEOTIDE SEQUENCE [LARGE SCALE GENOMIC DNA]</scope>
    <source>
        <strain evidence="7 8">Y-16303</strain>
    </source>
</reference>
<dbReference type="PANTHER" id="PTHR21708">
    <property type="entry name" value="PROBABLE 2-DEHYDROPANTOATE 2-REDUCTASE"/>
    <property type="match status" value="1"/>
</dbReference>
<keyword evidence="8" id="KW-1185">Reference proteome</keyword>
<dbReference type="PANTHER" id="PTHR21708:SF26">
    <property type="entry name" value="2-DEHYDROPANTOATE 2-REDUCTASE"/>
    <property type="match status" value="1"/>
</dbReference>
<organism evidence="7 8">
    <name type="scientific">Pseudonocardia alaniniphila</name>
    <dbReference type="NCBI Taxonomy" id="75291"/>
    <lineage>
        <taxon>Bacteria</taxon>
        <taxon>Bacillati</taxon>
        <taxon>Actinomycetota</taxon>
        <taxon>Actinomycetes</taxon>
        <taxon>Pseudonocardiales</taxon>
        <taxon>Pseudonocardiaceae</taxon>
        <taxon>Pseudonocardia</taxon>
    </lineage>
</organism>
<keyword evidence="2 4" id="KW-0521">NADP</keyword>
<evidence type="ECO:0000256" key="1">
    <source>
        <dbReference type="ARBA" id="ARBA00007870"/>
    </source>
</evidence>
<dbReference type="Pfam" id="PF08546">
    <property type="entry name" value="ApbA_C"/>
    <property type="match status" value="1"/>
</dbReference>
<evidence type="ECO:0000256" key="4">
    <source>
        <dbReference type="RuleBase" id="RU362068"/>
    </source>
</evidence>
<dbReference type="InterPro" id="IPR013752">
    <property type="entry name" value="KPA_reductase"/>
</dbReference>
<dbReference type="InterPro" id="IPR013328">
    <property type="entry name" value="6PGD_dom2"/>
</dbReference>
<dbReference type="SUPFAM" id="SSF51735">
    <property type="entry name" value="NAD(P)-binding Rossmann-fold domains"/>
    <property type="match status" value="1"/>
</dbReference>
<dbReference type="InterPro" id="IPR003710">
    <property type="entry name" value="ApbA"/>
</dbReference>
<dbReference type="InterPro" id="IPR013332">
    <property type="entry name" value="KPR_N"/>
</dbReference>
<dbReference type="InterPro" id="IPR008927">
    <property type="entry name" value="6-PGluconate_DH-like_C_sf"/>
</dbReference>
<dbReference type="Proteomes" id="UP001299970">
    <property type="component" value="Unassembled WGS sequence"/>
</dbReference>
<feature type="domain" description="Ketopantoate reductase N-terminal" evidence="5">
    <location>
        <begin position="13"/>
        <end position="159"/>
    </location>
</feature>
<comment type="pathway">
    <text evidence="4">Cofactor biosynthesis; (R)-pantothenate biosynthesis; (R)-pantoate from 3-methyl-2-oxobutanoate: step 2/2.</text>
</comment>
<evidence type="ECO:0000313" key="8">
    <source>
        <dbReference type="Proteomes" id="UP001299970"/>
    </source>
</evidence>
<accession>A0ABS9TKY4</accession>
<comment type="similarity">
    <text evidence="1 4">Belongs to the ketopantoate reductase family.</text>
</comment>
<dbReference type="RefSeq" id="WP_241039853.1">
    <property type="nucleotide sequence ID" value="NZ_BAAAJF010000021.1"/>
</dbReference>
<keyword evidence="4" id="KW-0566">Pantothenate biosynthesis</keyword>
<comment type="function">
    <text evidence="4">Catalyzes the NADPH-dependent reduction of ketopantoate into pantoic acid.</text>
</comment>
<comment type="caution">
    <text evidence="7">The sequence shown here is derived from an EMBL/GenBank/DDBJ whole genome shotgun (WGS) entry which is preliminary data.</text>
</comment>
<evidence type="ECO:0000259" key="6">
    <source>
        <dbReference type="Pfam" id="PF08546"/>
    </source>
</evidence>
<dbReference type="InterPro" id="IPR036291">
    <property type="entry name" value="NAD(P)-bd_dom_sf"/>
</dbReference>
<dbReference type="Gene3D" id="3.40.50.720">
    <property type="entry name" value="NAD(P)-binding Rossmann-like Domain"/>
    <property type="match status" value="1"/>
</dbReference>
<gene>
    <name evidence="7" type="ORF">MMF94_26210</name>
</gene>
<dbReference type="NCBIfam" id="TIGR00745">
    <property type="entry name" value="apbA_panE"/>
    <property type="match status" value="1"/>
</dbReference>